<evidence type="ECO:0000256" key="1">
    <source>
        <dbReference type="SAM" id="Phobius"/>
    </source>
</evidence>
<keyword evidence="3" id="KW-1185">Reference proteome</keyword>
<reference evidence="2 3" key="1">
    <citation type="journal article" date="2016" name="Gene">
        <title>PacBio SMRT assembly of a complex multi-replicon genome reveals chlorocatechol degradative operon in a region of genome plasticity.</title>
        <authorList>
            <person name="Ricker N."/>
            <person name="Shen S.Y."/>
            <person name="Goordial J."/>
            <person name="Jin S."/>
            <person name="Fulthorpe R.R."/>
        </authorList>
    </citation>
    <scope>NUCLEOTIDE SEQUENCE [LARGE SCALE GENOMIC DNA]</scope>
    <source>
        <strain evidence="2 3">OLGA172</strain>
    </source>
</reference>
<accession>A0A160FJ31</accession>
<feature type="transmembrane region" description="Helical" evidence="1">
    <location>
        <begin position="12"/>
        <end position="32"/>
    </location>
</feature>
<proteinExistence type="predicted"/>
<gene>
    <name evidence="2" type="ORF">AYM40_07080</name>
</gene>
<dbReference type="Proteomes" id="UP000076852">
    <property type="component" value="Chromosome 1"/>
</dbReference>
<dbReference type="RefSeq" id="WP_063495592.1">
    <property type="nucleotide sequence ID" value="NZ_CP014578.1"/>
</dbReference>
<keyword evidence="1" id="KW-1133">Transmembrane helix</keyword>
<dbReference type="AlphaFoldDB" id="A0A160FJ31"/>
<keyword evidence="1" id="KW-0472">Membrane</keyword>
<organism evidence="2 3">
    <name type="scientific">Paraburkholderia phytofirmans OLGA172</name>
    <dbReference type="NCBI Taxonomy" id="1417228"/>
    <lineage>
        <taxon>Bacteria</taxon>
        <taxon>Pseudomonadati</taxon>
        <taxon>Pseudomonadota</taxon>
        <taxon>Betaproteobacteria</taxon>
        <taxon>Burkholderiales</taxon>
        <taxon>Burkholderiaceae</taxon>
        <taxon>Paraburkholderia</taxon>
    </lineage>
</organism>
<name>A0A160FJ31_9BURK</name>
<feature type="transmembrane region" description="Helical" evidence="1">
    <location>
        <begin position="44"/>
        <end position="68"/>
    </location>
</feature>
<protein>
    <submittedName>
        <fullName evidence="2">Uncharacterized protein</fullName>
    </submittedName>
</protein>
<evidence type="ECO:0000313" key="3">
    <source>
        <dbReference type="Proteomes" id="UP000076852"/>
    </source>
</evidence>
<dbReference type="KEGG" id="buz:AYM40_07080"/>
<dbReference type="EMBL" id="CP014578">
    <property type="protein sequence ID" value="ANB72154.1"/>
    <property type="molecule type" value="Genomic_DNA"/>
</dbReference>
<evidence type="ECO:0000313" key="2">
    <source>
        <dbReference type="EMBL" id="ANB72154.1"/>
    </source>
</evidence>
<sequence>MNLVFHRNTGDLPHTLGISPGCIIVLAAMAVWHAPDAVSRCSALAVGAAGFRTTVLAGLMAFVAAISVHEKLTWNFVPYPFSSSASSASMVSFVQVTKRRQGAVTLAGCSRNMTR</sequence>
<keyword evidence="1" id="KW-0812">Transmembrane</keyword>